<keyword evidence="3" id="KW-0238">DNA-binding</keyword>
<dbReference type="InterPro" id="IPR041468">
    <property type="entry name" value="HTH_ParB/Spo0J"/>
</dbReference>
<dbReference type="InterPro" id="IPR004437">
    <property type="entry name" value="ParB/RepB/Spo0J"/>
</dbReference>
<proteinExistence type="inferred from homology"/>
<dbReference type="PANTHER" id="PTHR33375">
    <property type="entry name" value="CHROMOSOME-PARTITIONING PROTEIN PARB-RELATED"/>
    <property type="match status" value="1"/>
</dbReference>
<dbReference type="Proteomes" id="UP001205890">
    <property type="component" value="Unassembled WGS sequence"/>
</dbReference>
<comment type="similarity">
    <text evidence="1">Belongs to the ParB family.</text>
</comment>
<name>A0ABT1LD62_9HYPH</name>
<dbReference type="Pfam" id="PF02195">
    <property type="entry name" value="ParB_N"/>
    <property type="match status" value="1"/>
</dbReference>
<dbReference type="InterPro" id="IPR036086">
    <property type="entry name" value="ParB/Sulfiredoxin_sf"/>
</dbReference>
<organism evidence="7 8">
    <name type="scientific">Alsobacter ponti</name>
    <dbReference type="NCBI Taxonomy" id="2962936"/>
    <lineage>
        <taxon>Bacteria</taxon>
        <taxon>Pseudomonadati</taxon>
        <taxon>Pseudomonadota</taxon>
        <taxon>Alphaproteobacteria</taxon>
        <taxon>Hyphomicrobiales</taxon>
        <taxon>Alsobacteraceae</taxon>
        <taxon>Alsobacter</taxon>
    </lineage>
</organism>
<feature type="domain" description="ParB-like N-terminal" evidence="6">
    <location>
        <begin position="35"/>
        <end position="127"/>
    </location>
</feature>
<dbReference type="Pfam" id="PF23552">
    <property type="entry name" value="ParB_C"/>
    <property type="match status" value="1"/>
</dbReference>
<dbReference type="SUPFAM" id="SSF110849">
    <property type="entry name" value="ParB/Sulfiredoxin"/>
    <property type="match status" value="1"/>
</dbReference>
<dbReference type="EMBL" id="JANCLU010000007">
    <property type="protein sequence ID" value="MCP8938660.1"/>
    <property type="molecule type" value="Genomic_DNA"/>
</dbReference>
<gene>
    <name evidence="7" type="ORF">NK718_09055</name>
</gene>
<reference evidence="7 8" key="1">
    <citation type="submission" date="2022-07" db="EMBL/GenBank/DDBJ databases">
        <authorList>
            <person name="Li W.-J."/>
            <person name="Deng Q.-Q."/>
        </authorList>
    </citation>
    <scope>NUCLEOTIDE SEQUENCE [LARGE SCALE GENOMIC DNA]</scope>
    <source>
        <strain evidence="7 8">SYSU M60028</strain>
    </source>
</reference>
<accession>A0ABT1LD62</accession>
<keyword evidence="2" id="KW-0159">Chromosome partition</keyword>
<comment type="caution">
    <text evidence="7">The sequence shown here is derived from an EMBL/GenBank/DDBJ whole genome shotgun (WGS) entry which is preliminary data.</text>
</comment>
<dbReference type="RefSeq" id="WP_254740807.1">
    <property type="nucleotide sequence ID" value="NZ_JANCLU010000007.1"/>
</dbReference>
<dbReference type="Gene3D" id="1.10.10.2830">
    <property type="match status" value="1"/>
</dbReference>
<evidence type="ECO:0000259" key="6">
    <source>
        <dbReference type="SMART" id="SM00470"/>
    </source>
</evidence>
<evidence type="ECO:0000256" key="3">
    <source>
        <dbReference type="ARBA" id="ARBA00023125"/>
    </source>
</evidence>
<evidence type="ECO:0000256" key="5">
    <source>
        <dbReference type="SAM" id="MobiDB-lite"/>
    </source>
</evidence>
<evidence type="ECO:0000313" key="7">
    <source>
        <dbReference type="EMBL" id="MCP8938660.1"/>
    </source>
</evidence>
<evidence type="ECO:0000256" key="2">
    <source>
        <dbReference type="ARBA" id="ARBA00022829"/>
    </source>
</evidence>
<comment type="function">
    <text evidence="4">Involved in chromosome partition. Localize to both poles of the predivisional cell following completion of DNA replication. Binds to the DNA origin of replication.</text>
</comment>
<feature type="region of interest" description="Disordered" evidence="5">
    <location>
        <begin position="224"/>
        <end position="248"/>
    </location>
</feature>
<dbReference type="InterPro" id="IPR003115">
    <property type="entry name" value="ParB_N"/>
</dbReference>
<dbReference type="SMART" id="SM00470">
    <property type="entry name" value="ParB"/>
    <property type="match status" value="1"/>
</dbReference>
<dbReference type="Gene3D" id="3.90.1530.30">
    <property type="match status" value="1"/>
</dbReference>
<dbReference type="NCBIfam" id="TIGR00180">
    <property type="entry name" value="parB_part"/>
    <property type="match status" value="1"/>
</dbReference>
<dbReference type="InterPro" id="IPR050336">
    <property type="entry name" value="Chromosome_partition/occlusion"/>
</dbReference>
<evidence type="ECO:0000256" key="4">
    <source>
        <dbReference type="ARBA" id="ARBA00025472"/>
    </source>
</evidence>
<sequence>MADEPIRPRLGRGLAALIGDVGDEIGAVERARGQRRVPVEFLRPNPRNPRKGFDEAELDDLTASIREKGIIQPILVRTLPGVADVYEIIAGERRWRAAQRAGLHEVPVILVEAGDREALELAIIENVQRADLNALEEAMGYEKLIAEFEYAQADLGRIIGKSRSHVANTLRLLKLPESVKELVLKGELSAGHARALLAVSDPEGAARRILEKGLNVRDVERMAQEDAQAAPETKSGGSARAQREKDPDTRALEKALEDVLGMIVTIQHGARGGELRIKYKTLDQLDSLCRRLRE</sequence>
<keyword evidence="8" id="KW-1185">Reference proteome</keyword>
<protein>
    <submittedName>
        <fullName evidence="7">ParB/RepB/Spo0J family partition protein</fullName>
    </submittedName>
</protein>
<dbReference type="Pfam" id="PF17762">
    <property type="entry name" value="HTH_ParB"/>
    <property type="match status" value="1"/>
</dbReference>
<dbReference type="CDD" id="cd16393">
    <property type="entry name" value="SPO0J_N"/>
    <property type="match status" value="1"/>
</dbReference>
<evidence type="ECO:0000313" key="8">
    <source>
        <dbReference type="Proteomes" id="UP001205890"/>
    </source>
</evidence>
<dbReference type="PANTHER" id="PTHR33375:SF1">
    <property type="entry name" value="CHROMOSOME-PARTITIONING PROTEIN PARB-RELATED"/>
    <property type="match status" value="1"/>
</dbReference>
<evidence type="ECO:0000256" key="1">
    <source>
        <dbReference type="ARBA" id="ARBA00006295"/>
    </source>
</evidence>
<dbReference type="InterPro" id="IPR057240">
    <property type="entry name" value="ParB_dimer_C"/>
</dbReference>